<dbReference type="Gene3D" id="1.10.10.10">
    <property type="entry name" value="Winged helix-like DNA-binding domain superfamily/Winged helix DNA-binding domain"/>
    <property type="match status" value="1"/>
</dbReference>
<keyword evidence="3" id="KW-0238">DNA-binding</keyword>
<evidence type="ECO:0000256" key="3">
    <source>
        <dbReference type="ARBA" id="ARBA00023125"/>
    </source>
</evidence>
<dbReference type="Gene3D" id="3.40.190.290">
    <property type="match status" value="1"/>
</dbReference>
<keyword evidence="4" id="KW-0804">Transcription</keyword>
<comment type="similarity">
    <text evidence="1">Belongs to the LysR transcriptional regulatory family.</text>
</comment>
<accession>A0ABW0Q0S3</accession>
<dbReference type="EMBL" id="JBHSML010000010">
    <property type="protein sequence ID" value="MFC5517512.1"/>
    <property type="molecule type" value="Genomic_DNA"/>
</dbReference>
<keyword evidence="2" id="KW-0805">Transcription regulation</keyword>
<evidence type="ECO:0000256" key="1">
    <source>
        <dbReference type="ARBA" id="ARBA00009437"/>
    </source>
</evidence>
<evidence type="ECO:0000256" key="4">
    <source>
        <dbReference type="ARBA" id="ARBA00023163"/>
    </source>
</evidence>
<dbReference type="PRINTS" id="PR00039">
    <property type="entry name" value="HTHLYSR"/>
</dbReference>
<dbReference type="InterPro" id="IPR005119">
    <property type="entry name" value="LysR_subst-bd"/>
</dbReference>
<protein>
    <submittedName>
        <fullName evidence="6">LysR substrate-binding domain-containing protein</fullName>
    </submittedName>
</protein>
<dbReference type="Proteomes" id="UP001596150">
    <property type="component" value="Unassembled WGS sequence"/>
</dbReference>
<evidence type="ECO:0000259" key="5">
    <source>
        <dbReference type="PROSITE" id="PS50931"/>
    </source>
</evidence>
<proteinExistence type="inferred from homology"/>
<comment type="caution">
    <text evidence="6">The sequence shown here is derived from an EMBL/GenBank/DDBJ whole genome shotgun (WGS) entry which is preliminary data.</text>
</comment>
<sequence length="298" mass="32564">MLQATNLNRLAYFAAVVDAGSFTRAATHLGITKAVVSQQVAKLEQEVGTTLLVRTTRHLQPTEEGLALHAHCVRILREADEAFAEIAHARAEPKGVLRITAPYDYGTSVIVPLVTAFTARYPACKVELRLSDETLDLVAGNLDLAIRVGWLADSSQQARRIGFFHQVLVGAPDFALRIAERGEPKDLLLLPFIANTALREPLQWSFSRGDTEQQAVRFKAVITINTTPAVHGAVLQGGGMSVLPDFLVADDLAHGRLVRILPDWRLPSGAVYSVYPAARFRPPKVTAFVAMLTEALKR</sequence>
<dbReference type="InterPro" id="IPR036388">
    <property type="entry name" value="WH-like_DNA-bd_sf"/>
</dbReference>
<dbReference type="PANTHER" id="PTHR30537">
    <property type="entry name" value="HTH-TYPE TRANSCRIPTIONAL REGULATOR"/>
    <property type="match status" value="1"/>
</dbReference>
<feature type="domain" description="HTH lysR-type" evidence="5">
    <location>
        <begin position="5"/>
        <end position="62"/>
    </location>
</feature>
<evidence type="ECO:0000313" key="7">
    <source>
        <dbReference type="Proteomes" id="UP001596150"/>
    </source>
</evidence>
<dbReference type="Pfam" id="PF00126">
    <property type="entry name" value="HTH_1"/>
    <property type="match status" value="1"/>
</dbReference>
<dbReference type="PROSITE" id="PS50931">
    <property type="entry name" value="HTH_LYSR"/>
    <property type="match status" value="1"/>
</dbReference>
<organism evidence="6 7">
    <name type="scientific">Kaistia terrae</name>
    <dbReference type="NCBI Taxonomy" id="537017"/>
    <lineage>
        <taxon>Bacteria</taxon>
        <taxon>Pseudomonadati</taxon>
        <taxon>Pseudomonadota</taxon>
        <taxon>Alphaproteobacteria</taxon>
        <taxon>Hyphomicrobiales</taxon>
        <taxon>Kaistiaceae</taxon>
        <taxon>Kaistia</taxon>
    </lineage>
</organism>
<reference evidence="7" key="1">
    <citation type="journal article" date="2019" name="Int. J. Syst. Evol. Microbiol.">
        <title>The Global Catalogue of Microorganisms (GCM) 10K type strain sequencing project: providing services to taxonomists for standard genome sequencing and annotation.</title>
        <authorList>
            <consortium name="The Broad Institute Genomics Platform"/>
            <consortium name="The Broad Institute Genome Sequencing Center for Infectious Disease"/>
            <person name="Wu L."/>
            <person name="Ma J."/>
        </authorList>
    </citation>
    <scope>NUCLEOTIDE SEQUENCE [LARGE SCALE GENOMIC DNA]</scope>
    <source>
        <strain evidence="7">KACC 12633</strain>
    </source>
</reference>
<dbReference type="SUPFAM" id="SSF46785">
    <property type="entry name" value="Winged helix' DNA-binding domain"/>
    <property type="match status" value="1"/>
</dbReference>
<dbReference type="InterPro" id="IPR058163">
    <property type="entry name" value="LysR-type_TF_proteobact-type"/>
</dbReference>
<evidence type="ECO:0000256" key="2">
    <source>
        <dbReference type="ARBA" id="ARBA00023015"/>
    </source>
</evidence>
<keyword evidence="7" id="KW-1185">Reference proteome</keyword>
<name>A0ABW0Q0S3_9HYPH</name>
<dbReference type="CDD" id="cd08422">
    <property type="entry name" value="PBP2_CrgA_like"/>
    <property type="match status" value="1"/>
</dbReference>
<dbReference type="Pfam" id="PF03466">
    <property type="entry name" value="LysR_substrate"/>
    <property type="match status" value="1"/>
</dbReference>
<evidence type="ECO:0000313" key="6">
    <source>
        <dbReference type="EMBL" id="MFC5517512.1"/>
    </source>
</evidence>
<dbReference type="InterPro" id="IPR000847">
    <property type="entry name" value="LysR_HTH_N"/>
</dbReference>
<dbReference type="PANTHER" id="PTHR30537:SF66">
    <property type="entry name" value="IRON-REGULATED VIRULENCE REGULATORY PROTEIN IRGB"/>
    <property type="match status" value="1"/>
</dbReference>
<dbReference type="SUPFAM" id="SSF53850">
    <property type="entry name" value="Periplasmic binding protein-like II"/>
    <property type="match status" value="1"/>
</dbReference>
<dbReference type="InterPro" id="IPR036390">
    <property type="entry name" value="WH_DNA-bd_sf"/>
</dbReference>
<dbReference type="RefSeq" id="WP_266346496.1">
    <property type="nucleotide sequence ID" value="NZ_JAPKNH010000019.1"/>
</dbReference>
<gene>
    <name evidence="6" type="ORF">ACFPP9_17155</name>
</gene>